<feature type="compositionally biased region" description="Basic and acidic residues" evidence="2">
    <location>
        <begin position="58"/>
        <end position="87"/>
    </location>
</feature>
<keyword evidence="4" id="KW-1185">Reference proteome</keyword>
<name>A0A1B9GPX3_9TREE</name>
<evidence type="ECO:0000313" key="3">
    <source>
        <dbReference type="EMBL" id="OCF33056.1"/>
    </source>
</evidence>
<dbReference type="PANTHER" id="PTHR38120:SF1">
    <property type="entry name" value="M PROTEIN, SEROTYPE 2.1"/>
    <property type="match status" value="1"/>
</dbReference>
<feature type="compositionally biased region" description="Basic and acidic residues" evidence="2">
    <location>
        <begin position="804"/>
        <end position="815"/>
    </location>
</feature>
<evidence type="ECO:0000256" key="1">
    <source>
        <dbReference type="SAM" id="Coils"/>
    </source>
</evidence>
<feature type="coiled-coil region" evidence="1">
    <location>
        <begin position="247"/>
        <end position="274"/>
    </location>
</feature>
<feature type="coiled-coil region" evidence="1">
    <location>
        <begin position="100"/>
        <end position="183"/>
    </location>
</feature>
<protein>
    <submittedName>
        <fullName evidence="3">Uncharacterized protein</fullName>
    </submittedName>
</protein>
<gene>
    <name evidence="3" type="ORF">I316_05395</name>
</gene>
<dbReference type="AlphaFoldDB" id="A0A1B9GPX3"/>
<reference evidence="4" key="2">
    <citation type="submission" date="2013-12" db="EMBL/GenBank/DDBJ databases">
        <title>Evolution of pathogenesis and genome organization in the Tremellales.</title>
        <authorList>
            <person name="Cuomo C."/>
            <person name="Litvintseva A."/>
            <person name="Heitman J."/>
            <person name="Chen Y."/>
            <person name="Sun S."/>
            <person name="Springer D."/>
            <person name="Dromer F."/>
            <person name="Young S."/>
            <person name="Zeng Q."/>
            <person name="Chapman S."/>
            <person name="Gujja S."/>
            <person name="Saif S."/>
            <person name="Birren B."/>
        </authorList>
    </citation>
    <scope>NUCLEOTIDE SEQUENCE [LARGE SCALE GENOMIC DNA]</scope>
    <source>
        <strain evidence="4">BCC8398</strain>
    </source>
</reference>
<accession>A0A1B9GPX3</accession>
<keyword evidence="1" id="KW-0175">Coiled coil</keyword>
<feature type="compositionally biased region" description="Low complexity" evidence="2">
    <location>
        <begin position="582"/>
        <end position="598"/>
    </location>
</feature>
<feature type="region of interest" description="Disordered" evidence="2">
    <location>
        <begin position="298"/>
        <end position="321"/>
    </location>
</feature>
<dbReference type="STRING" id="1296120.A0A1B9GPX3"/>
<feature type="compositionally biased region" description="Low complexity" evidence="2">
    <location>
        <begin position="612"/>
        <end position="644"/>
    </location>
</feature>
<dbReference type="Proteomes" id="UP000092666">
    <property type="component" value="Unassembled WGS sequence"/>
</dbReference>
<feature type="region of interest" description="Disordered" evidence="2">
    <location>
        <begin position="360"/>
        <end position="404"/>
    </location>
</feature>
<feature type="compositionally biased region" description="Basic and acidic residues" evidence="2">
    <location>
        <begin position="657"/>
        <end position="676"/>
    </location>
</feature>
<feature type="region of interest" description="Disordered" evidence="2">
    <location>
        <begin position="1"/>
        <end position="87"/>
    </location>
</feature>
<feature type="compositionally biased region" description="Basic and acidic residues" evidence="2">
    <location>
        <begin position="743"/>
        <end position="757"/>
    </location>
</feature>
<feature type="compositionally biased region" description="Polar residues" evidence="2">
    <location>
        <begin position="726"/>
        <end position="736"/>
    </location>
</feature>
<feature type="compositionally biased region" description="Low complexity" evidence="2">
    <location>
        <begin position="1"/>
        <end position="12"/>
    </location>
</feature>
<dbReference type="OrthoDB" id="2121319at2759"/>
<evidence type="ECO:0000313" key="4">
    <source>
        <dbReference type="Proteomes" id="UP000092666"/>
    </source>
</evidence>
<feature type="region of interest" description="Disordered" evidence="2">
    <location>
        <begin position="193"/>
        <end position="223"/>
    </location>
</feature>
<reference evidence="3 4" key="1">
    <citation type="submission" date="2013-07" db="EMBL/GenBank/DDBJ databases">
        <title>The Genome Sequence of Cryptococcus heveanensis BCC8398.</title>
        <authorList>
            <consortium name="The Broad Institute Genome Sequencing Platform"/>
            <person name="Cuomo C."/>
            <person name="Litvintseva A."/>
            <person name="Chen Y."/>
            <person name="Heitman J."/>
            <person name="Sun S."/>
            <person name="Springer D."/>
            <person name="Dromer F."/>
            <person name="Young S.K."/>
            <person name="Zeng Q."/>
            <person name="Gargeya S."/>
            <person name="Fitzgerald M."/>
            <person name="Abouelleil A."/>
            <person name="Alvarado L."/>
            <person name="Berlin A.M."/>
            <person name="Chapman S.B."/>
            <person name="Dewar J."/>
            <person name="Goldberg J."/>
            <person name="Griggs A."/>
            <person name="Gujja S."/>
            <person name="Hansen M."/>
            <person name="Howarth C."/>
            <person name="Imamovic A."/>
            <person name="Larimer J."/>
            <person name="McCowan C."/>
            <person name="Murphy C."/>
            <person name="Pearson M."/>
            <person name="Priest M."/>
            <person name="Roberts A."/>
            <person name="Saif S."/>
            <person name="Shea T."/>
            <person name="Sykes S."/>
            <person name="Wortman J."/>
            <person name="Nusbaum C."/>
            <person name="Birren B."/>
        </authorList>
    </citation>
    <scope>NUCLEOTIDE SEQUENCE [LARGE SCALE GENOMIC DNA]</scope>
    <source>
        <strain evidence="3 4">BCC8398</strain>
    </source>
</reference>
<feature type="region of interest" description="Disordered" evidence="2">
    <location>
        <begin position="503"/>
        <end position="523"/>
    </location>
</feature>
<feature type="region of interest" description="Disordered" evidence="2">
    <location>
        <begin position="778"/>
        <end position="842"/>
    </location>
</feature>
<proteinExistence type="predicted"/>
<sequence length="842" mass="91941">MSLGVSPSSPSPLTIHSRPLPPGRKRNSYTPSPRATPRLHSDGLLHSSSSSDTLSPHRPAEGRREQDGTMGGLRERSEEELARAGREDLEIALRKEWQGRERLMLQLEEAENDRRKLEIQHEELVQAISSLQSRTDEAFSEQSRMEADLEERDDLLELMRHRVTEAEKQARESQRRYVEQEQAFDMERQALQAQEQHLQQRLKSIASSRRPITPTPEPTTSATEDLASLKDELASLNLSHLTVLAKLNTITKELHELKIANQELQEENEGWEYLVRERTLNGNLGGQGGLLSAHYANEDSDYRDSESEPPLSAGLENERDRKTGLASLDEELEAEMDELHSDLEAQSPIFEDDHTFATNLDGSKKRIGNGNGLLAPPSGRRRRGRKERTVSGGSVTDRGSGGGGLDLAAELGMADDKSDGGESGVSAKADYESTALRAEVKQLKEANKALTLYCSKIIDRIIAQEGFEHILSVDYKTRRAGTRSGASKSRPALKDMTNANEWGMTRSPISEEPRTKSAESVTVNPEFASKVEKTARPLSMMVRAISRPAPTFQAQAQDSTTPPIPQVDAAKEAKTEKRARRGFSLDFRSLGFGSSSSSTPEPKSALKPLTLSSRSSTTGPSAASSSSASAASASRSGTSASSAARKLDIHEEDDEDRKERHRMEATLKLMGIDRKTSPPPTVQEEPETFSLGGKEWRSAGSSLDRRTVSSSSSSSEAGRKRRSVVYPSSGTTSLARLSSVLGTHEEPLPLNDVDPRDPAQLAAALQAMDEREAKIRQALSRGTAEKGYTSPPKISRGIPGGTGTERDRTVSKSESVKTLWSLGGGGDSRPNSGEIVVAERKA</sequence>
<organism evidence="3 4">
    <name type="scientific">Kwoniella heveanensis BCC8398</name>
    <dbReference type="NCBI Taxonomy" id="1296120"/>
    <lineage>
        <taxon>Eukaryota</taxon>
        <taxon>Fungi</taxon>
        <taxon>Dikarya</taxon>
        <taxon>Basidiomycota</taxon>
        <taxon>Agaricomycotina</taxon>
        <taxon>Tremellomycetes</taxon>
        <taxon>Tremellales</taxon>
        <taxon>Cryptococcaceae</taxon>
        <taxon>Kwoniella</taxon>
    </lineage>
</organism>
<feature type="compositionally biased region" description="Polar residues" evidence="2">
    <location>
        <begin position="552"/>
        <end position="561"/>
    </location>
</feature>
<evidence type="ECO:0000256" key="2">
    <source>
        <dbReference type="SAM" id="MobiDB-lite"/>
    </source>
</evidence>
<feature type="compositionally biased region" description="Low complexity" evidence="2">
    <location>
        <begin position="42"/>
        <end position="54"/>
    </location>
</feature>
<feature type="region of interest" description="Disordered" evidence="2">
    <location>
        <begin position="550"/>
        <end position="760"/>
    </location>
</feature>
<dbReference type="EMBL" id="KI669506">
    <property type="protein sequence ID" value="OCF33056.1"/>
    <property type="molecule type" value="Genomic_DNA"/>
</dbReference>
<dbReference type="PANTHER" id="PTHR38120">
    <property type="entry name" value="EXPRESSED PROTEIN"/>
    <property type="match status" value="1"/>
</dbReference>